<keyword evidence="4" id="KW-1185">Reference proteome</keyword>
<dbReference type="InterPro" id="IPR003719">
    <property type="entry name" value="Phenazine_PhzF-like"/>
</dbReference>
<proteinExistence type="inferred from homology"/>
<name>A0ABM9F8G3_9ENTR</name>
<accession>A0ABM9F8G3</accession>
<reference evidence="3" key="1">
    <citation type="submission" date="2022-05" db="EMBL/GenBank/DDBJ databases">
        <authorList>
            <person name="Blom J."/>
        </authorList>
    </citation>
    <scope>NUCLEOTIDE SEQUENCE</scope>
    <source>
        <strain evidence="3">Type strain: CPO20170097</strain>
    </source>
</reference>
<evidence type="ECO:0000313" key="3">
    <source>
        <dbReference type="EMBL" id="CAH6637067.1"/>
    </source>
</evidence>
<comment type="similarity">
    <text evidence="1">Belongs to the PhzF family.</text>
</comment>
<protein>
    <submittedName>
        <fullName evidence="3">PhzF family phenazine biosynthesis protein</fullName>
    </submittedName>
</protein>
<dbReference type="Gene3D" id="3.10.310.10">
    <property type="entry name" value="Diaminopimelate Epimerase, Chain A, domain 1"/>
    <property type="match status" value="2"/>
</dbReference>
<sequence length="268" mass="29897">MREIDIYLVDAFSERPFEGNAAAVCVLENWLPDMVLLKMAQQHNQSETAFVVQQASGFELRWFTTRQEVNLCGHATLATAHVIFQQLHYPERTIRFETASGQLTVTREGEWLTLDFPVGETQPATPPAEMLAALGITHYLNARKGRAWIIELESRQQVEAVTPNISAMIPGEHKVAITARGDGAYDFVSRFFSPGEAVWEDPVTGSSHTMLIPYWGEKLGKTRMLARQVSARGGDARCEWQGNRVLMGGKASLYLKGTLYLPEATLGR</sequence>
<dbReference type="Proteomes" id="UP001152651">
    <property type="component" value="Unassembled WGS sequence"/>
</dbReference>
<dbReference type="NCBIfam" id="TIGR00654">
    <property type="entry name" value="PhzF_family"/>
    <property type="match status" value="1"/>
</dbReference>
<dbReference type="PANTHER" id="PTHR13774:SF17">
    <property type="entry name" value="PHENAZINE BIOSYNTHESIS-LIKE DOMAIN-CONTAINING PROTEIN"/>
    <property type="match status" value="1"/>
</dbReference>
<dbReference type="Pfam" id="PF02567">
    <property type="entry name" value="PhzC-PhzF"/>
    <property type="match status" value="1"/>
</dbReference>
<dbReference type="PIRSF" id="PIRSF016184">
    <property type="entry name" value="PhzC_PhzF"/>
    <property type="match status" value="1"/>
</dbReference>
<comment type="caution">
    <text evidence="3">The sequence shown here is derived from an EMBL/GenBank/DDBJ whole genome shotgun (WGS) entry which is preliminary data.</text>
</comment>
<evidence type="ECO:0000256" key="2">
    <source>
        <dbReference type="ARBA" id="ARBA00023235"/>
    </source>
</evidence>
<evidence type="ECO:0000313" key="4">
    <source>
        <dbReference type="Proteomes" id="UP001152651"/>
    </source>
</evidence>
<keyword evidence="2" id="KW-0413">Isomerase</keyword>
<evidence type="ECO:0000256" key="1">
    <source>
        <dbReference type="ARBA" id="ARBA00008270"/>
    </source>
</evidence>
<organism evidence="3 4">
    <name type="scientific">Pseudocitrobacter vendiensis</name>
    <dbReference type="NCBI Taxonomy" id="2488306"/>
    <lineage>
        <taxon>Bacteria</taxon>
        <taxon>Pseudomonadati</taxon>
        <taxon>Pseudomonadota</taxon>
        <taxon>Gammaproteobacteria</taxon>
        <taxon>Enterobacterales</taxon>
        <taxon>Enterobacteriaceae</taxon>
        <taxon>Pseudocitrobacter</taxon>
    </lineage>
</organism>
<dbReference type="RefSeq" id="WP_253897726.1">
    <property type="nucleotide sequence ID" value="NZ_CALSBS010000006.1"/>
</dbReference>
<dbReference type="SUPFAM" id="SSF54506">
    <property type="entry name" value="Diaminopimelate epimerase-like"/>
    <property type="match status" value="1"/>
</dbReference>
<dbReference type="PANTHER" id="PTHR13774">
    <property type="entry name" value="PHENAZINE BIOSYNTHESIS PROTEIN"/>
    <property type="match status" value="1"/>
</dbReference>
<gene>
    <name evidence="3" type="ORF">FBBNIHIM_09595</name>
</gene>
<dbReference type="EMBL" id="CALSBS010000006">
    <property type="protein sequence ID" value="CAH6637067.1"/>
    <property type="molecule type" value="Genomic_DNA"/>
</dbReference>